<keyword evidence="3 5" id="KW-0732">Signal</keyword>
<feature type="signal peptide" evidence="5">
    <location>
        <begin position="1"/>
        <end position="18"/>
    </location>
</feature>
<dbReference type="InterPro" id="IPR008966">
    <property type="entry name" value="Adhesion_dom_sf"/>
</dbReference>
<dbReference type="PANTHER" id="PTHR33420:SF3">
    <property type="entry name" value="FIMBRIAL SUBUNIT ELFA"/>
    <property type="match status" value="1"/>
</dbReference>
<comment type="subcellular location">
    <subcellularLocation>
        <location evidence="1">Fimbrium</location>
    </subcellularLocation>
</comment>
<dbReference type="PANTHER" id="PTHR33420">
    <property type="entry name" value="FIMBRIAL SUBUNIT ELFA-RELATED"/>
    <property type="match status" value="1"/>
</dbReference>
<dbReference type="GO" id="GO:0009289">
    <property type="term" value="C:pilus"/>
    <property type="evidence" value="ECO:0007669"/>
    <property type="project" value="UniProtKB-SubCell"/>
</dbReference>
<sequence>MKKYGFLFLLLIPLLGQAKCTPKGTTSATQPITLDLTTGSTTVNFNPNLQGSFDCNTTGDKMYYATSLQDYIVEIKDSASSQSIFIKLTLESSDFPVNTGSDRIASVKNYSVDDTLNNKQMTLKASYVAAMSYSSDNGEKVYGNSFSLSKPAVNFLSNNSCNSNILAWIVCSALRLFSNDNAYSQYLTFTVKHKPTTCRFSQPTYEIKMPDTTLNEILSGNNSKTGSTNLVLNCDGVYNVTTNPVSFNVARGNWNDNGTILKNTITNGAQGVGFQIYNGTAATPLKRGDALMSRLTKMATINDQYTFPITARYVRITGEALQPGEVQSKVIFAVSYD</sequence>
<reference evidence="7 8" key="1">
    <citation type="submission" date="2018-12" db="EMBL/GenBank/DDBJ databases">
        <authorList>
            <consortium name="Pathogen Informatics"/>
        </authorList>
    </citation>
    <scope>NUCLEOTIDE SEQUENCE [LARGE SCALE GENOMIC DNA]</scope>
    <source>
        <strain evidence="7 8">NCTC10047</strain>
    </source>
</reference>
<dbReference type="Proteomes" id="UP000275676">
    <property type="component" value="Chromosome"/>
</dbReference>
<dbReference type="SUPFAM" id="SSF49401">
    <property type="entry name" value="Bacterial adhesins"/>
    <property type="match status" value="1"/>
</dbReference>
<evidence type="ECO:0000313" key="7">
    <source>
        <dbReference type="EMBL" id="VEA76275.1"/>
    </source>
</evidence>
<accession>A0A3S4G0S3</accession>
<name>A0A3S4G0S3_SALER</name>
<keyword evidence="4" id="KW-0281">Fimbrium</keyword>
<feature type="domain" description="Fimbrial-type adhesion" evidence="6">
    <location>
        <begin position="188"/>
        <end position="337"/>
    </location>
</feature>
<dbReference type="GO" id="GO:0043709">
    <property type="term" value="P:cell adhesion involved in single-species biofilm formation"/>
    <property type="evidence" value="ECO:0007669"/>
    <property type="project" value="TreeGrafter"/>
</dbReference>
<evidence type="ECO:0000256" key="1">
    <source>
        <dbReference type="ARBA" id="ARBA00004561"/>
    </source>
</evidence>
<comment type="similarity">
    <text evidence="2">Belongs to the fimbrial protein family.</text>
</comment>
<protein>
    <submittedName>
        <fullName evidence="7">P pilus assembly protein, pilin FimA</fullName>
    </submittedName>
</protein>
<evidence type="ECO:0000259" key="6">
    <source>
        <dbReference type="Pfam" id="PF00419"/>
    </source>
</evidence>
<gene>
    <name evidence="7" type="ORF">NCTC10047_02139</name>
</gene>
<proteinExistence type="inferred from homology"/>
<dbReference type="InterPro" id="IPR000259">
    <property type="entry name" value="Adhesion_dom_fimbrial"/>
</dbReference>
<evidence type="ECO:0000256" key="2">
    <source>
        <dbReference type="ARBA" id="ARBA00006671"/>
    </source>
</evidence>
<dbReference type="EMBL" id="LR134156">
    <property type="protein sequence ID" value="VEA76275.1"/>
    <property type="molecule type" value="Genomic_DNA"/>
</dbReference>
<evidence type="ECO:0000256" key="5">
    <source>
        <dbReference type="SAM" id="SignalP"/>
    </source>
</evidence>
<evidence type="ECO:0000256" key="3">
    <source>
        <dbReference type="ARBA" id="ARBA00022729"/>
    </source>
</evidence>
<dbReference type="AlphaFoldDB" id="A0A3S4G0S3"/>
<dbReference type="InterPro" id="IPR050263">
    <property type="entry name" value="Bact_Fimbrial_Adh_Pro"/>
</dbReference>
<dbReference type="Pfam" id="PF00419">
    <property type="entry name" value="Fimbrial"/>
    <property type="match status" value="1"/>
</dbReference>
<organism evidence="7 8">
    <name type="scientific">Salmonella enterica subsp. arizonae</name>
    <dbReference type="NCBI Taxonomy" id="59203"/>
    <lineage>
        <taxon>Bacteria</taxon>
        <taxon>Pseudomonadati</taxon>
        <taxon>Pseudomonadota</taxon>
        <taxon>Gammaproteobacteria</taxon>
        <taxon>Enterobacterales</taxon>
        <taxon>Enterobacteriaceae</taxon>
        <taxon>Salmonella</taxon>
    </lineage>
</organism>
<dbReference type="InterPro" id="IPR036937">
    <property type="entry name" value="Adhesion_dom_fimbrial_sf"/>
</dbReference>
<evidence type="ECO:0000256" key="4">
    <source>
        <dbReference type="ARBA" id="ARBA00023263"/>
    </source>
</evidence>
<evidence type="ECO:0000313" key="8">
    <source>
        <dbReference type="Proteomes" id="UP000275676"/>
    </source>
</evidence>
<feature type="chain" id="PRO_5018528350" evidence="5">
    <location>
        <begin position="19"/>
        <end position="337"/>
    </location>
</feature>
<dbReference type="Gene3D" id="2.60.40.1090">
    <property type="entry name" value="Fimbrial-type adhesion domain"/>
    <property type="match status" value="1"/>
</dbReference>